<feature type="region of interest" description="Disordered" evidence="1">
    <location>
        <begin position="42"/>
        <end position="82"/>
    </location>
</feature>
<dbReference type="EMBL" id="BMWD01000006">
    <property type="protein sequence ID" value="GGX55419.1"/>
    <property type="molecule type" value="Genomic_DNA"/>
</dbReference>
<proteinExistence type="predicted"/>
<comment type="caution">
    <text evidence="2">The sequence shown here is derived from an EMBL/GenBank/DDBJ whole genome shotgun (WGS) entry which is preliminary data.</text>
</comment>
<evidence type="ECO:0000313" key="2">
    <source>
        <dbReference type="EMBL" id="GGX55419.1"/>
    </source>
</evidence>
<dbReference type="AlphaFoldDB" id="A0A918KBH5"/>
<protein>
    <submittedName>
        <fullName evidence="2">Uncharacterized protein</fullName>
    </submittedName>
</protein>
<evidence type="ECO:0000256" key="1">
    <source>
        <dbReference type="SAM" id="MobiDB-lite"/>
    </source>
</evidence>
<evidence type="ECO:0000313" key="3">
    <source>
        <dbReference type="Proteomes" id="UP000645555"/>
    </source>
</evidence>
<reference evidence="2" key="1">
    <citation type="journal article" date="2014" name="Int. J. Syst. Evol. Microbiol.">
        <title>Complete genome sequence of Corynebacterium casei LMG S-19264T (=DSM 44701T), isolated from a smear-ripened cheese.</title>
        <authorList>
            <consortium name="US DOE Joint Genome Institute (JGI-PGF)"/>
            <person name="Walter F."/>
            <person name="Albersmeier A."/>
            <person name="Kalinowski J."/>
            <person name="Ruckert C."/>
        </authorList>
    </citation>
    <scope>NUCLEOTIDE SEQUENCE</scope>
    <source>
        <strain evidence="2">JCM 4956</strain>
    </source>
</reference>
<gene>
    <name evidence="2" type="ORF">GCM10010515_23770</name>
</gene>
<sequence length="82" mass="8305">MVKSGRRSGTPVAGAYKSNKRRKTVKELREVSANTGISLPASRTRRAVPVAPAVPATSGPCPRPGSGPHAAETAARAAAVTG</sequence>
<reference evidence="2" key="2">
    <citation type="submission" date="2020-09" db="EMBL/GenBank/DDBJ databases">
        <authorList>
            <person name="Sun Q."/>
            <person name="Ohkuma M."/>
        </authorList>
    </citation>
    <scope>NUCLEOTIDE SEQUENCE</scope>
    <source>
        <strain evidence="2">JCM 4956</strain>
    </source>
</reference>
<feature type="compositionally biased region" description="Low complexity" evidence="1">
    <location>
        <begin position="47"/>
        <end position="58"/>
    </location>
</feature>
<accession>A0A918KBH5</accession>
<feature type="region of interest" description="Disordered" evidence="1">
    <location>
        <begin position="1"/>
        <end position="26"/>
    </location>
</feature>
<feature type="compositionally biased region" description="Low complexity" evidence="1">
    <location>
        <begin position="70"/>
        <end position="82"/>
    </location>
</feature>
<keyword evidence="3" id="KW-1185">Reference proteome</keyword>
<organism evidence="2 3">
    <name type="scientific">Streptomyces fructofermentans</name>
    <dbReference type="NCBI Taxonomy" id="152141"/>
    <lineage>
        <taxon>Bacteria</taxon>
        <taxon>Bacillati</taxon>
        <taxon>Actinomycetota</taxon>
        <taxon>Actinomycetes</taxon>
        <taxon>Kitasatosporales</taxon>
        <taxon>Streptomycetaceae</taxon>
        <taxon>Streptomyces</taxon>
    </lineage>
</organism>
<name>A0A918KBH5_9ACTN</name>
<dbReference type="Proteomes" id="UP000645555">
    <property type="component" value="Unassembled WGS sequence"/>
</dbReference>